<dbReference type="Proteomes" id="UP000500890">
    <property type="component" value="Chromosome"/>
</dbReference>
<feature type="coiled-coil region" evidence="3">
    <location>
        <begin position="216"/>
        <end position="285"/>
    </location>
</feature>
<evidence type="ECO:0000313" key="5">
    <source>
        <dbReference type="EMBL" id="QIL46801.1"/>
    </source>
</evidence>
<dbReference type="CDD" id="cd03221">
    <property type="entry name" value="ABCF_EF-3"/>
    <property type="match status" value="1"/>
</dbReference>
<dbReference type="RefSeq" id="WP_166008189.1">
    <property type="nucleotide sequence ID" value="NZ_CP049886.1"/>
</dbReference>
<dbReference type="AlphaFoldDB" id="A0A6G8AP01"/>
<dbReference type="InterPro" id="IPR017871">
    <property type="entry name" value="ABC_transporter-like_CS"/>
</dbReference>
<dbReference type="PROSITE" id="PS50893">
    <property type="entry name" value="ABC_TRANSPORTER_2"/>
    <property type="match status" value="2"/>
</dbReference>
<accession>A0A6G8AP01</accession>
<dbReference type="PANTHER" id="PTHR42855:SF2">
    <property type="entry name" value="DRUG RESISTANCE ABC TRANSPORTER,ATP-BINDING PROTEIN"/>
    <property type="match status" value="1"/>
</dbReference>
<keyword evidence="2 5" id="KW-0067">ATP-binding</keyword>
<dbReference type="KEGG" id="vah:G7081_06830"/>
<reference evidence="5 6" key="1">
    <citation type="submission" date="2020-03" db="EMBL/GenBank/DDBJ databases">
        <title>Vagococcus sp. nov., isolated from beetles.</title>
        <authorList>
            <person name="Hyun D.-W."/>
            <person name="Bae J.-W."/>
        </authorList>
    </citation>
    <scope>NUCLEOTIDE SEQUENCE [LARGE SCALE GENOMIC DNA]</scope>
    <source>
        <strain evidence="5 6">HDW17A</strain>
    </source>
</reference>
<keyword evidence="6" id="KW-1185">Reference proteome</keyword>
<dbReference type="EMBL" id="CP049886">
    <property type="protein sequence ID" value="QIL46801.1"/>
    <property type="molecule type" value="Genomic_DNA"/>
</dbReference>
<feature type="domain" description="ABC transporter" evidence="4">
    <location>
        <begin position="4"/>
        <end position="217"/>
    </location>
</feature>
<dbReference type="GO" id="GO:0005524">
    <property type="term" value="F:ATP binding"/>
    <property type="evidence" value="ECO:0007669"/>
    <property type="project" value="UniProtKB-KW"/>
</dbReference>
<dbReference type="InterPro" id="IPR051309">
    <property type="entry name" value="ABCF_ATPase"/>
</dbReference>
<dbReference type="PANTHER" id="PTHR42855">
    <property type="entry name" value="ABC TRANSPORTER ATP-BINDING SUBUNIT"/>
    <property type="match status" value="1"/>
</dbReference>
<evidence type="ECO:0000256" key="3">
    <source>
        <dbReference type="SAM" id="Coils"/>
    </source>
</evidence>
<dbReference type="InterPro" id="IPR003593">
    <property type="entry name" value="AAA+_ATPase"/>
</dbReference>
<dbReference type="Pfam" id="PF00005">
    <property type="entry name" value="ABC_tran"/>
    <property type="match status" value="2"/>
</dbReference>
<dbReference type="GO" id="GO:0016887">
    <property type="term" value="F:ATP hydrolysis activity"/>
    <property type="evidence" value="ECO:0007669"/>
    <property type="project" value="InterPro"/>
</dbReference>
<keyword evidence="3" id="KW-0175">Coiled coil</keyword>
<evidence type="ECO:0000259" key="4">
    <source>
        <dbReference type="PROSITE" id="PS50893"/>
    </source>
</evidence>
<gene>
    <name evidence="5" type="ORF">G7081_06830</name>
</gene>
<evidence type="ECO:0000256" key="1">
    <source>
        <dbReference type="ARBA" id="ARBA00022741"/>
    </source>
</evidence>
<dbReference type="PROSITE" id="PS00211">
    <property type="entry name" value="ABC_TRANSPORTER_1"/>
    <property type="match status" value="2"/>
</dbReference>
<dbReference type="Gene3D" id="3.40.50.300">
    <property type="entry name" value="P-loop containing nucleotide triphosphate hydrolases"/>
    <property type="match status" value="2"/>
</dbReference>
<dbReference type="SUPFAM" id="SSF52540">
    <property type="entry name" value="P-loop containing nucleoside triphosphate hydrolases"/>
    <property type="match status" value="2"/>
</dbReference>
<proteinExistence type="predicted"/>
<protein>
    <submittedName>
        <fullName evidence="5">ABC-F family ATP-binding cassette domain-containing protein</fullName>
    </submittedName>
</protein>
<feature type="domain" description="ABC transporter" evidence="4">
    <location>
        <begin position="308"/>
        <end position="496"/>
    </location>
</feature>
<dbReference type="InterPro" id="IPR003439">
    <property type="entry name" value="ABC_transporter-like_ATP-bd"/>
</dbReference>
<dbReference type="SMART" id="SM00382">
    <property type="entry name" value="AAA"/>
    <property type="match status" value="2"/>
</dbReference>
<dbReference type="InterPro" id="IPR027417">
    <property type="entry name" value="P-loop_NTPase"/>
</dbReference>
<organism evidence="5 6">
    <name type="scientific">Vagococcus coleopterorum</name>
    <dbReference type="NCBI Taxonomy" id="2714946"/>
    <lineage>
        <taxon>Bacteria</taxon>
        <taxon>Bacillati</taxon>
        <taxon>Bacillota</taxon>
        <taxon>Bacilli</taxon>
        <taxon>Lactobacillales</taxon>
        <taxon>Enterococcaceae</taxon>
        <taxon>Vagococcus</taxon>
    </lineage>
</organism>
<name>A0A6G8AP01_9ENTE</name>
<keyword evidence="1" id="KW-0547">Nucleotide-binding</keyword>
<evidence type="ECO:0000313" key="6">
    <source>
        <dbReference type="Proteomes" id="UP000500890"/>
    </source>
</evidence>
<evidence type="ECO:0000256" key="2">
    <source>
        <dbReference type="ARBA" id="ARBA00022840"/>
    </source>
</evidence>
<sequence length="497" mass="56755">MMTLKKVSMTEKKTGRQLLNELDLAVNPGDKIAIIGEEGNGKSTLLKLMRGRDYVPDYVETSGEVKTKASVIGYLSQQHQVATETMVMDLFPEVDWNDDLLRAMKDFGIDNLYSEQLFHTLSGGEKTRYLILSVLAIGPEMLLLDEPTNDIDLATINWLEQFIKQTTMPVVYVSHDEAFIEATANCILHIELAGRKDQPLHTIDYQDYRTYRDRRLNRISKNEQDIQTQKRALQEKEAKLQQVWQKAEHQHQHVNRADPRLQKKVANLKNQKSRLEKDKANVGELLAYEKESYFSFAYLEDIHRGKLLPLISVAELRNEKGVLSRDIELQVLTGDKVVITGENGVGKSTLLKEISHQLAGKEVGYMPQRYDEVLELTKSAVEFLQITGDADERTEIYTALGNVNFTREEMLQSIGKLSGGQQAKILLLRMIREKKEILLLDEPTRNLSPITNPHLYQELKNFKGTIISVSHDRKFIKEIGTKIYQMTSAGLNVLEVR</sequence>